<gene>
    <name evidence="1" type="ORF">Dda_6117</name>
</gene>
<dbReference type="AlphaFoldDB" id="A0AAD6IWH1"/>
<reference evidence="1" key="1">
    <citation type="submission" date="2023-01" db="EMBL/GenBank/DDBJ databases">
        <title>The chitinases involved in constricting ring structure development in the nematode-trapping fungus Drechslerella dactyloides.</title>
        <authorList>
            <person name="Wang R."/>
            <person name="Zhang L."/>
            <person name="Tang P."/>
            <person name="Li S."/>
            <person name="Liang L."/>
        </authorList>
    </citation>
    <scope>NUCLEOTIDE SEQUENCE</scope>
    <source>
        <strain evidence="1">YMF1.00031</strain>
    </source>
</reference>
<evidence type="ECO:0000313" key="2">
    <source>
        <dbReference type="Proteomes" id="UP001221413"/>
    </source>
</evidence>
<protein>
    <submittedName>
        <fullName evidence="1">Uncharacterized protein</fullName>
    </submittedName>
</protein>
<name>A0AAD6IWH1_DREDA</name>
<organism evidence="1 2">
    <name type="scientific">Drechslerella dactyloides</name>
    <name type="common">Nematode-trapping fungus</name>
    <name type="synonym">Arthrobotrys dactyloides</name>
    <dbReference type="NCBI Taxonomy" id="74499"/>
    <lineage>
        <taxon>Eukaryota</taxon>
        <taxon>Fungi</taxon>
        <taxon>Dikarya</taxon>
        <taxon>Ascomycota</taxon>
        <taxon>Pezizomycotina</taxon>
        <taxon>Orbiliomycetes</taxon>
        <taxon>Orbiliales</taxon>
        <taxon>Orbiliaceae</taxon>
        <taxon>Drechslerella</taxon>
    </lineage>
</organism>
<dbReference type="Proteomes" id="UP001221413">
    <property type="component" value="Unassembled WGS sequence"/>
</dbReference>
<evidence type="ECO:0000313" key="1">
    <source>
        <dbReference type="EMBL" id="KAJ6259219.1"/>
    </source>
</evidence>
<dbReference type="EMBL" id="JAQGDS010000007">
    <property type="protein sequence ID" value="KAJ6259219.1"/>
    <property type="molecule type" value="Genomic_DNA"/>
</dbReference>
<sequence>MPAASLNLRAKELKEAHDDVSRQAAAPKIREPAASQADKFIQYCKDYFSHIDPAGMKRKITSNRQTYTLLHSKNALALWATYKMDVEFSTRYPS</sequence>
<proteinExistence type="predicted"/>
<accession>A0AAD6IWH1</accession>
<comment type="caution">
    <text evidence="1">The sequence shown here is derived from an EMBL/GenBank/DDBJ whole genome shotgun (WGS) entry which is preliminary data.</text>
</comment>
<keyword evidence="2" id="KW-1185">Reference proteome</keyword>